<dbReference type="InterPro" id="IPR051781">
    <property type="entry name" value="Metallo-dep_Hydrolase"/>
</dbReference>
<dbReference type="Pfam" id="PF01979">
    <property type="entry name" value="Amidohydro_1"/>
    <property type="match status" value="1"/>
</dbReference>
<dbReference type="GO" id="GO:0016810">
    <property type="term" value="F:hydrolase activity, acting on carbon-nitrogen (but not peptide) bonds"/>
    <property type="evidence" value="ECO:0007669"/>
    <property type="project" value="InterPro"/>
</dbReference>
<dbReference type="OrthoDB" id="9782972at2"/>
<feature type="domain" description="Amidohydrolase-related" evidence="2">
    <location>
        <begin position="74"/>
        <end position="425"/>
    </location>
</feature>
<dbReference type="SUPFAM" id="SSF51338">
    <property type="entry name" value="Composite domain of metallo-dependent hydrolases"/>
    <property type="match status" value="1"/>
</dbReference>
<dbReference type="InterPro" id="IPR006680">
    <property type="entry name" value="Amidohydro-rel"/>
</dbReference>
<dbReference type="EMBL" id="FOZG01000002">
    <property type="protein sequence ID" value="SFR96506.1"/>
    <property type="molecule type" value="Genomic_DNA"/>
</dbReference>
<dbReference type="Gene3D" id="3.20.20.140">
    <property type="entry name" value="Metal-dependent hydrolases"/>
    <property type="match status" value="1"/>
</dbReference>
<feature type="signal peptide" evidence="1">
    <location>
        <begin position="1"/>
        <end position="18"/>
    </location>
</feature>
<evidence type="ECO:0000313" key="3">
    <source>
        <dbReference type="EMBL" id="SFR96506.1"/>
    </source>
</evidence>
<evidence type="ECO:0000313" key="4">
    <source>
        <dbReference type="Proteomes" id="UP000198824"/>
    </source>
</evidence>
<dbReference type="PANTHER" id="PTHR43135:SF3">
    <property type="entry name" value="ALPHA-D-RIBOSE 1-METHYLPHOSPHONATE 5-TRIPHOSPHATE DIPHOSPHATASE"/>
    <property type="match status" value="1"/>
</dbReference>
<protein>
    <submittedName>
        <fullName evidence="3">Imidazolonepropionase</fullName>
    </submittedName>
</protein>
<feature type="chain" id="PRO_5011757063" evidence="1">
    <location>
        <begin position="19"/>
        <end position="441"/>
    </location>
</feature>
<sequence>MKTIAAVGLAMLASAAGAQGPATYIHAGALLDRPGQAPRGASTIIVRSGRIDAVRDGFVAPEAGAQLVDLKNRFVLPGLIDTHVHLWGIGGDPMRKRLEMLTRDTGDNLMTAVVNARTTLAAGFTTVRDLGGDPRGMRALRDAVARGDVAGPTIVNAGLHVSTTGGSGDLSTGMAEQFAEAMHDHASSVCNGPDDCRRAVREQVKLGALVIKITATGGVLNNIAGGLGRMMTPAELDAIVETAHGFGRKVASHSHALEGTRASLTAGVDSIEHGSYLDDDTIAMFKAKGVWLVPTMLAFRAALEQARAGQLPPAVLPKAEAAAAVAMANHKRAIASGVKIAFGTDSGVSVHGGNAREFALLVEAGMTPARAIRAATVDAAELIGQSERVGSIEVGKAADLIAVTGSPLDDVRRLERVEFVMKDGVVSKSAAQPAPPSLPAS</sequence>
<dbReference type="RefSeq" id="WP_093314204.1">
    <property type="nucleotide sequence ID" value="NZ_FOZG01000002.1"/>
</dbReference>
<dbReference type="AlphaFoldDB" id="A0A1I6KZ49"/>
<dbReference type="SUPFAM" id="SSF51556">
    <property type="entry name" value="Metallo-dependent hydrolases"/>
    <property type="match status" value="1"/>
</dbReference>
<dbReference type="InterPro" id="IPR011059">
    <property type="entry name" value="Metal-dep_hydrolase_composite"/>
</dbReference>
<reference evidence="3 4" key="1">
    <citation type="submission" date="2016-10" db="EMBL/GenBank/DDBJ databases">
        <authorList>
            <person name="de Groot N.N."/>
        </authorList>
    </citation>
    <scope>NUCLEOTIDE SEQUENCE [LARGE SCALE GENOMIC DNA]</scope>
    <source>
        <strain evidence="3 4">S5-249</strain>
    </source>
</reference>
<dbReference type="Gene3D" id="2.30.40.10">
    <property type="entry name" value="Urease, subunit C, domain 1"/>
    <property type="match status" value="1"/>
</dbReference>
<proteinExistence type="predicted"/>
<dbReference type="InterPro" id="IPR032466">
    <property type="entry name" value="Metal_Hydrolase"/>
</dbReference>
<dbReference type="STRING" id="1166337.SAMN05192580_2021"/>
<accession>A0A1I6KZ49</accession>
<evidence type="ECO:0000256" key="1">
    <source>
        <dbReference type="SAM" id="SignalP"/>
    </source>
</evidence>
<evidence type="ECO:0000259" key="2">
    <source>
        <dbReference type="Pfam" id="PF01979"/>
    </source>
</evidence>
<dbReference type="InterPro" id="IPR057744">
    <property type="entry name" value="OTAase-like"/>
</dbReference>
<dbReference type="Proteomes" id="UP000198824">
    <property type="component" value="Unassembled WGS sequence"/>
</dbReference>
<gene>
    <name evidence="3" type="ORF">SAMN05192580_2021</name>
</gene>
<name>A0A1I6KZ49_9SPHN</name>
<keyword evidence="1" id="KW-0732">Signal</keyword>
<organism evidence="3 4">
    <name type="scientific">Sphingomonas jatrophae</name>
    <dbReference type="NCBI Taxonomy" id="1166337"/>
    <lineage>
        <taxon>Bacteria</taxon>
        <taxon>Pseudomonadati</taxon>
        <taxon>Pseudomonadota</taxon>
        <taxon>Alphaproteobacteria</taxon>
        <taxon>Sphingomonadales</taxon>
        <taxon>Sphingomonadaceae</taxon>
        <taxon>Sphingomonas</taxon>
    </lineage>
</organism>
<dbReference type="CDD" id="cd01299">
    <property type="entry name" value="Met_dep_hydrolase_A"/>
    <property type="match status" value="1"/>
</dbReference>
<keyword evidence="4" id="KW-1185">Reference proteome</keyword>
<dbReference type="PANTHER" id="PTHR43135">
    <property type="entry name" value="ALPHA-D-RIBOSE 1-METHYLPHOSPHONATE 5-TRIPHOSPHATE DIPHOSPHATASE"/>
    <property type="match status" value="1"/>
</dbReference>